<evidence type="ECO:0000256" key="2">
    <source>
        <dbReference type="ARBA" id="ARBA00023015"/>
    </source>
</evidence>
<feature type="domain" description="HTH lysR-type" evidence="5">
    <location>
        <begin position="7"/>
        <end position="64"/>
    </location>
</feature>
<reference evidence="6 7" key="1">
    <citation type="journal article" date="2015" name="Stand. Genomic Sci.">
        <title>Genomic Encyclopedia of Bacterial and Archaeal Type Strains, Phase III: the genomes of soil and plant-associated and newly described type strains.</title>
        <authorList>
            <person name="Whitman W.B."/>
            <person name="Woyke T."/>
            <person name="Klenk H.P."/>
            <person name="Zhou Y."/>
            <person name="Lilburn T.G."/>
            <person name="Beck B.J."/>
            <person name="De Vos P."/>
            <person name="Vandamme P."/>
            <person name="Eisen J.A."/>
            <person name="Garrity G."/>
            <person name="Hugenholtz P."/>
            <person name="Kyrpides N.C."/>
        </authorList>
    </citation>
    <scope>NUCLEOTIDE SEQUENCE [LARGE SCALE GENOMIC DNA]</scope>
    <source>
        <strain evidence="6 7">CGMCC 1.5364</strain>
    </source>
</reference>
<dbReference type="Gene3D" id="1.10.10.10">
    <property type="entry name" value="Winged helix-like DNA-binding domain superfamily/Winged helix DNA-binding domain"/>
    <property type="match status" value="1"/>
</dbReference>
<dbReference type="RefSeq" id="WP_145396019.1">
    <property type="nucleotide sequence ID" value="NZ_VLKU01000001.1"/>
</dbReference>
<dbReference type="Gene3D" id="3.40.190.10">
    <property type="entry name" value="Periplasmic binding protein-like II"/>
    <property type="match status" value="2"/>
</dbReference>
<dbReference type="InterPro" id="IPR036388">
    <property type="entry name" value="WH-like_DNA-bd_sf"/>
</dbReference>
<dbReference type="Pfam" id="PF00126">
    <property type="entry name" value="HTH_1"/>
    <property type="match status" value="1"/>
</dbReference>
<keyword evidence="7" id="KW-1185">Reference proteome</keyword>
<evidence type="ECO:0000256" key="1">
    <source>
        <dbReference type="ARBA" id="ARBA00009437"/>
    </source>
</evidence>
<evidence type="ECO:0000313" key="6">
    <source>
        <dbReference type="EMBL" id="TWI38249.1"/>
    </source>
</evidence>
<dbReference type="EMBL" id="VLKU01000001">
    <property type="protein sequence ID" value="TWI38249.1"/>
    <property type="molecule type" value="Genomic_DNA"/>
</dbReference>
<evidence type="ECO:0000313" key="7">
    <source>
        <dbReference type="Proteomes" id="UP000316225"/>
    </source>
</evidence>
<evidence type="ECO:0000259" key="5">
    <source>
        <dbReference type="PROSITE" id="PS50931"/>
    </source>
</evidence>
<keyword evidence="3" id="KW-0238">DNA-binding</keyword>
<proteinExistence type="inferred from homology"/>
<keyword evidence="4" id="KW-0804">Transcription</keyword>
<name>A0A562P1H2_9RHOB</name>
<dbReference type="AlphaFoldDB" id="A0A562P1H2"/>
<keyword evidence="2" id="KW-0805">Transcription regulation</keyword>
<dbReference type="Proteomes" id="UP000316225">
    <property type="component" value="Unassembled WGS sequence"/>
</dbReference>
<comment type="caution">
    <text evidence="6">The sequence shown here is derived from an EMBL/GenBank/DDBJ whole genome shotgun (WGS) entry which is preliminary data.</text>
</comment>
<accession>A0A562P1H2</accession>
<dbReference type="InterPro" id="IPR005119">
    <property type="entry name" value="LysR_subst-bd"/>
</dbReference>
<evidence type="ECO:0000256" key="4">
    <source>
        <dbReference type="ARBA" id="ARBA00023163"/>
    </source>
</evidence>
<dbReference type="PROSITE" id="PS50931">
    <property type="entry name" value="HTH_LYSR"/>
    <property type="match status" value="1"/>
</dbReference>
<dbReference type="SUPFAM" id="SSF46785">
    <property type="entry name" value="Winged helix' DNA-binding domain"/>
    <property type="match status" value="1"/>
</dbReference>
<dbReference type="GO" id="GO:0003700">
    <property type="term" value="F:DNA-binding transcription factor activity"/>
    <property type="evidence" value="ECO:0007669"/>
    <property type="project" value="InterPro"/>
</dbReference>
<comment type="similarity">
    <text evidence="1">Belongs to the LysR transcriptional regulatory family.</text>
</comment>
<evidence type="ECO:0000256" key="3">
    <source>
        <dbReference type="ARBA" id="ARBA00023125"/>
    </source>
</evidence>
<dbReference type="InterPro" id="IPR000847">
    <property type="entry name" value="LysR_HTH_N"/>
</dbReference>
<dbReference type="Pfam" id="PF03466">
    <property type="entry name" value="LysR_substrate"/>
    <property type="match status" value="1"/>
</dbReference>
<dbReference type="InterPro" id="IPR036390">
    <property type="entry name" value="WH_DNA-bd_sf"/>
</dbReference>
<protein>
    <submittedName>
        <fullName evidence="6">LysR family transcriptional regulator</fullName>
    </submittedName>
</protein>
<dbReference type="PANTHER" id="PTHR30118:SF15">
    <property type="entry name" value="TRANSCRIPTIONAL REGULATORY PROTEIN"/>
    <property type="match status" value="1"/>
</dbReference>
<dbReference type="OrthoDB" id="528082at2"/>
<gene>
    <name evidence="6" type="ORF">IQ24_00387</name>
</gene>
<dbReference type="SUPFAM" id="SSF53850">
    <property type="entry name" value="Periplasmic binding protein-like II"/>
    <property type="match status" value="1"/>
</dbReference>
<organism evidence="6 7">
    <name type="scientific">Paracoccus sulfuroxidans</name>
    <dbReference type="NCBI Taxonomy" id="384678"/>
    <lineage>
        <taxon>Bacteria</taxon>
        <taxon>Pseudomonadati</taxon>
        <taxon>Pseudomonadota</taxon>
        <taxon>Alphaproteobacteria</taxon>
        <taxon>Rhodobacterales</taxon>
        <taxon>Paracoccaceae</taxon>
        <taxon>Paracoccus</taxon>
    </lineage>
</organism>
<sequence length="326" mass="36071">MSNIHSIDLNLIRVFDALLEEQNTTRAGERLGLSQSAVSHALAKLRRALGDELFIRGPQGMHPTPRAMELAEPLRSALNQITTALSEPRFDPATSDMTFVIATSDFYIRGLFARVMARIQQEAPHIRLWLRQFNDLNLVEELDRGALHLAIGRFGRVPSRFRREPLEMVEMVWIMSRTHPAAGQPLTLETLGHYPHVDIMLSGQASQEAGIMQDQEGLERSFVTSNPVELDRLLRDAGMTRRIGATVPLISAVPPIIAQTNMVGLVPKALAEAVGEGLDLVWSPGPLPLPPVQIETLSHNTYGAHPSVVWLRELLGDMTQGGEDQI</sequence>
<dbReference type="PANTHER" id="PTHR30118">
    <property type="entry name" value="HTH-TYPE TRANSCRIPTIONAL REGULATOR LEUO-RELATED"/>
    <property type="match status" value="1"/>
</dbReference>
<dbReference type="GO" id="GO:0003677">
    <property type="term" value="F:DNA binding"/>
    <property type="evidence" value="ECO:0007669"/>
    <property type="project" value="UniProtKB-KW"/>
</dbReference>
<dbReference type="InterPro" id="IPR050389">
    <property type="entry name" value="LysR-type_TF"/>
</dbReference>
<dbReference type="PRINTS" id="PR00039">
    <property type="entry name" value="HTHLYSR"/>
</dbReference>